<feature type="domain" description="YdhG-like" evidence="1">
    <location>
        <begin position="16"/>
        <end position="105"/>
    </location>
</feature>
<dbReference type="InterPro" id="IPR014922">
    <property type="entry name" value="YdhG-like"/>
</dbReference>
<evidence type="ECO:0000313" key="3">
    <source>
        <dbReference type="Proteomes" id="UP000291259"/>
    </source>
</evidence>
<dbReference type="RefSeq" id="WP_129188122.1">
    <property type="nucleotide sequence ID" value="NZ_CP035491.1"/>
</dbReference>
<accession>A0A4P6F8T7</accession>
<evidence type="ECO:0000313" key="2">
    <source>
        <dbReference type="EMBL" id="QAY72174.1"/>
    </source>
</evidence>
<gene>
    <name evidence="2" type="ORF">ET445_01295</name>
</gene>
<dbReference type="Proteomes" id="UP000291259">
    <property type="component" value="Chromosome"/>
</dbReference>
<sequence length="118" mass="12982">MGELQDYLDGIDGPDRDAIDAIYARARNLVPEASEGRSYGMPALRYRDSPLVAVMQAKAHLGLYPFSPAVVDAVSGELDGYSFSKGTIRFSAEHPLPVDLVERIVLMRRDEIDAAKDK</sequence>
<name>A0A4P6F8T7_9MICO</name>
<proteinExistence type="predicted"/>
<reference evidence="2 3" key="1">
    <citation type="submission" date="2019-01" db="EMBL/GenBank/DDBJ databases">
        <title>Genome sequencing of strain FW100M-8.</title>
        <authorList>
            <person name="Heo J."/>
            <person name="Kim S.-J."/>
            <person name="Kim J.-S."/>
            <person name="Hong S.-B."/>
            <person name="Kwon S.-W."/>
        </authorList>
    </citation>
    <scope>NUCLEOTIDE SEQUENCE [LARGE SCALE GENOMIC DNA]</scope>
    <source>
        <strain evidence="2 3">FW100M-8</strain>
    </source>
</reference>
<keyword evidence="3" id="KW-1185">Reference proteome</keyword>
<organism evidence="2 3">
    <name type="scientific">Agromyces protaetiae</name>
    <dbReference type="NCBI Taxonomy" id="2509455"/>
    <lineage>
        <taxon>Bacteria</taxon>
        <taxon>Bacillati</taxon>
        <taxon>Actinomycetota</taxon>
        <taxon>Actinomycetes</taxon>
        <taxon>Micrococcales</taxon>
        <taxon>Microbacteriaceae</taxon>
        <taxon>Agromyces</taxon>
    </lineage>
</organism>
<dbReference type="EMBL" id="CP035491">
    <property type="protein sequence ID" value="QAY72174.1"/>
    <property type="molecule type" value="Genomic_DNA"/>
</dbReference>
<dbReference type="OrthoDB" id="3236524at2"/>
<dbReference type="KEGG" id="agf:ET445_01295"/>
<dbReference type="AlphaFoldDB" id="A0A4P6F8T7"/>
<dbReference type="Gene3D" id="3.90.1150.200">
    <property type="match status" value="1"/>
</dbReference>
<dbReference type="Pfam" id="PF08818">
    <property type="entry name" value="DUF1801"/>
    <property type="match status" value="1"/>
</dbReference>
<evidence type="ECO:0000259" key="1">
    <source>
        <dbReference type="Pfam" id="PF08818"/>
    </source>
</evidence>
<protein>
    <submittedName>
        <fullName evidence="2">DUF1801 domain-containing protein</fullName>
    </submittedName>
</protein>
<dbReference type="SUPFAM" id="SSF159888">
    <property type="entry name" value="YdhG-like"/>
    <property type="match status" value="1"/>
</dbReference>